<dbReference type="PANTHER" id="PTHR30146">
    <property type="entry name" value="LACI-RELATED TRANSCRIPTIONAL REPRESSOR"/>
    <property type="match status" value="1"/>
</dbReference>
<dbReference type="InterPro" id="IPR010982">
    <property type="entry name" value="Lambda_DNA-bd_dom_sf"/>
</dbReference>
<dbReference type="InterPro" id="IPR028082">
    <property type="entry name" value="Peripla_BP_I"/>
</dbReference>
<evidence type="ECO:0000256" key="3">
    <source>
        <dbReference type="ARBA" id="ARBA00023125"/>
    </source>
</evidence>
<dbReference type="Pfam" id="PF00356">
    <property type="entry name" value="LacI"/>
    <property type="match status" value="1"/>
</dbReference>
<feature type="domain" description="HTH cro/C1-type" evidence="6">
    <location>
        <begin position="6"/>
        <end position="44"/>
    </location>
</feature>
<evidence type="ECO:0000256" key="4">
    <source>
        <dbReference type="ARBA" id="ARBA00023163"/>
    </source>
</evidence>
<dbReference type="GO" id="GO:0000976">
    <property type="term" value="F:transcription cis-regulatory region binding"/>
    <property type="evidence" value="ECO:0007669"/>
    <property type="project" value="TreeGrafter"/>
</dbReference>
<dbReference type="PRINTS" id="PR00036">
    <property type="entry name" value="HTHLACI"/>
</dbReference>
<keyword evidence="8" id="KW-1185">Reference proteome</keyword>
<evidence type="ECO:0000313" key="7">
    <source>
        <dbReference type="EMBL" id="AYQ74658.1"/>
    </source>
</evidence>
<reference evidence="7 8" key="1">
    <citation type="submission" date="2018-10" db="EMBL/GenBank/DDBJ databases">
        <title>Genome Sequence of Cohnella sp.</title>
        <authorList>
            <person name="Srinivasan S."/>
            <person name="Kim M.K."/>
        </authorList>
    </citation>
    <scope>NUCLEOTIDE SEQUENCE [LARGE SCALE GENOMIC DNA]</scope>
    <source>
        <strain evidence="7 8">18JY8-7</strain>
    </source>
</reference>
<dbReference type="Gene3D" id="1.10.260.40">
    <property type="entry name" value="lambda repressor-like DNA-binding domains"/>
    <property type="match status" value="1"/>
</dbReference>
<dbReference type="Gene3D" id="3.40.50.2300">
    <property type="match status" value="2"/>
</dbReference>
<dbReference type="CDD" id="cd01392">
    <property type="entry name" value="HTH_LacI"/>
    <property type="match status" value="1"/>
</dbReference>
<keyword evidence="1" id="KW-0678">Repressor</keyword>
<dbReference type="RefSeq" id="WP_123042738.1">
    <property type="nucleotide sequence ID" value="NZ_CP033433.1"/>
</dbReference>
<keyword evidence="2" id="KW-0805">Transcription regulation</keyword>
<dbReference type="SUPFAM" id="SSF47413">
    <property type="entry name" value="lambda repressor-like DNA-binding domains"/>
    <property type="match status" value="1"/>
</dbReference>
<dbReference type="EMBL" id="CP033433">
    <property type="protein sequence ID" value="AYQ74658.1"/>
    <property type="molecule type" value="Genomic_DNA"/>
</dbReference>
<dbReference type="PROSITE" id="PS50943">
    <property type="entry name" value="HTH_CROC1"/>
    <property type="match status" value="1"/>
</dbReference>
<organism evidence="7 8">
    <name type="scientific">Cohnella candidum</name>
    <dbReference type="NCBI Taxonomy" id="2674991"/>
    <lineage>
        <taxon>Bacteria</taxon>
        <taxon>Bacillati</taxon>
        <taxon>Bacillota</taxon>
        <taxon>Bacilli</taxon>
        <taxon>Bacillales</taxon>
        <taxon>Paenibacillaceae</taxon>
        <taxon>Cohnella</taxon>
    </lineage>
</organism>
<dbReference type="SUPFAM" id="SSF53822">
    <property type="entry name" value="Periplasmic binding protein-like I"/>
    <property type="match status" value="1"/>
</dbReference>
<dbReference type="PROSITE" id="PS50932">
    <property type="entry name" value="HTH_LACI_2"/>
    <property type="match status" value="1"/>
</dbReference>
<dbReference type="GO" id="GO:0003700">
    <property type="term" value="F:DNA-binding transcription factor activity"/>
    <property type="evidence" value="ECO:0007669"/>
    <property type="project" value="TreeGrafter"/>
</dbReference>
<dbReference type="PROSITE" id="PS00356">
    <property type="entry name" value="HTH_LACI_1"/>
    <property type="match status" value="1"/>
</dbReference>
<name>A0A3G3K2H5_9BACL</name>
<dbReference type="InterPro" id="IPR046335">
    <property type="entry name" value="LacI/GalR-like_sensor"/>
</dbReference>
<proteinExistence type="predicted"/>
<dbReference type="KEGG" id="coh:EAV92_20090"/>
<gene>
    <name evidence="7" type="ORF">EAV92_20090</name>
</gene>
<feature type="domain" description="HTH lacI-type" evidence="5">
    <location>
        <begin position="3"/>
        <end position="57"/>
    </location>
</feature>
<keyword evidence="3" id="KW-0238">DNA-binding</keyword>
<dbReference type="InterPro" id="IPR000843">
    <property type="entry name" value="HTH_LacI"/>
</dbReference>
<accession>A0A3G3K2H5</accession>
<evidence type="ECO:0000256" key="2">
    <source>
        <dbReference type="ARBA" id="ARBA00023015"/>
    </source>
</evidence>
<dbReference type="AlphaFoldDB" id="A0A3G3K2H5"/>
<dbReference type="Pfam" id="PF13377">
    <property type="entry name" value="Peripla_BP_3"/>
    <property type="match status" value="1"/>
</dbReference>
<protein>
    <submittedName>
        <fullName evidence="7">LacI family transcriptional regulator</fullName>
    </submittedName>
</protein>
<evidence type="ECO:0000259" key="5">
    <source>
        <dbReference type="PROSITE" id="PS50932"/>
    </source>
</evidence>
<sequence length="339" mass="36831">MAANIRDVAKAAGVSVATVSKVLNGYTTVSQKTKEKVLGIVRDLDFQPNAAARSLVGQRSMTLGVYLTTGLTHPFFSNILAGMEQGLKARGYDLIYLAQLSYGSKEYNLVRHCRTRNVEGIVVFGFSHEEMNIEELIESRIPSVFIDLDVKGPRAGYVSSDNVGGIEQAVRYLHGLGHTRIGLISDLPDTYVGRLRLVGYRSGLRAAGLPYAEETVAFGDYSREQGYEAMRKLLAASRPPTAVVCCSDYGALGAIDAITEAGLSVPNDISVIGFDDLELARNVRPALTTVRQDMLSIGKRSVELLDEMIHDDEYPAPAVIFPTELIERGTCAPPKTLNS</sequence>
<keyword evidence="4" id="KW-0804">Transcription</keyword>
<evidence type="ECO:0000256" key="1">
    <source>
        <dbReference type="ARBA" id="ARBA00022491"/>
    </source>
</evidence>
<dbReference type="CDD" id="cd06267">
    <property type="entry name" value="PBP1_LacI_sugar_binding-like"/>
    <property type="match status" value="1"/>
</dbReference>
<evidence type="ECO:0000313" key="8">
    <source>
        <dbReference type="Proteomes" id="UP000269097"/>
    </source>
</evidence>
<dbReference type="Proteomes" id="UP000269097">
    <property type="component" value="Chromosome"/>
</dbReference>
<dbReference type="PANTHER" id="PTHR30146:SF148">
    <property type="entry name" value="HTH-TYPE TRANSCRIPTIONAL REPRESSOR PURR-RELATED"/>
    <property type="match status" value="1"/>
</dbReference>
<dbReference type="SMART" id="SM00354">
    <property type="entry name" value="HTH_LACI"/>
    <property type="match status" value="1"/>
</dbReference>
<dbReference type="InterPro" id="IPR001387">
    <property type="entry name" value="Cro/C1-type_HTH"/>
</dbReference>
<evidence type="ECO:0000259" key="6">
    <source>
        <dbReference type="PROSITE" id="PS50943"/>
    </source>
</evidence>